<dbReference type="InterPro" id="IPR036397">
    <property type="entry name" value="RNaseH_sf"/>
</dbReference>
<dbReference type="InterPro" id="IPR012337">
    <property type="entry name" value="RNaseH-like_sf"/>
</dbReference>
<dbReference type="GO" id="GO:0003676">
    <property type="term" value="F:nucleic acid binding"/>
    <property type="evidence" value="ECO:0007669"/>
    <property type="project" value="InterPro"/>
</dbReference>
<evidence type="ECO:0000256" key="1">
    <source>
        <dbReference type="SAM" id="MobiDB-lite"/>
    </source>
</evidence>
<dbReference type="InterPro" id="IPR013520">
    <property type="entry name" value="Ribonucl_H"/>
</dbReference>
<dbReference type="SMART" id="SM00479">
    <property type="entry name" value="EXOIII"/>
    <property type="match status" value="1"/>
</dbReference>
<dbReference type="EMBL" id="DMNG01000032">
    <property type="protein sequence ID" value="HAN23337.1"/>
    <property type="molecule type" value="Genomic_DNA"/>
</dbReference>
<dbReference type="AlphaFoldDB" id="A0A3C1K9K6"/>
<dbReference type="Gene3D" id="3.30.420.10">
    <property type="entry name" value="Ribonuclease H-like superfamily/Ribonuclease H"/>
    <property type="match status" value="1"/>
</dbReference>
<dbReference type="GO" id="GO:0005829">
    <property type="term" value="C:cytosol"/>
    <property type="evidence" value="ECO:0007669"/>
    <property type="project" value="TreeGrafter"/>
</dbReference>
<dbReference type="PANTHER" id="PTHR30231:SF42">
    <property type="entry name" value="EXONUCLEASE"/>
    <property type="match status" value="1"/>
</dbReference>
<evidence type="ECO:0000313" key="3">
    <source>
        <dbReference type="EMBL" id="HAN23337.1"/>
    </source>
</evidence>
<sequence length="212" mass="22686">MAPPATRSPAALALPDSFVAIDFELANPRRSSPIQVGVTRVLDGRVGRAHVSAITPPAGHDEFDWRTQRVHGLTPADIAGAPEWAAVLARIDRFTTPDGGRRLPLVAHNASVERSVIVQTSAAVRIQAPEFEYIDTVKLARQLDPAAPNHKLDTLAERYGLGVFLHHDAGADAAVTALLLLHLASIARTAHGGDMHHRPSARPPHRTAGSHT</sequence>
<proteinExistence type="predicted"/>
<dbReference type="Pfam" id="PF00929">
    <property type="entry name" value="RNase_T"/>
    <property type="match status" value="1"/>
</dbReference>
<evidence type="ECO:0000313" key="4">
    <source>
        <dbReference type="Proteomes" id="UP000257479"/>
    </source>
</evidence>
<reference evidence="3 4" key="1">
    <citation type="journal article" date="2018" name="Nat. Biotechnol.">
        <title>A standardized bacterial taxonomy based on genome phylogeny substantially revises the tree of life.</title>
        <authorList>
            <person name="Parks D.H."/>
            <person name="Chuvochina M."/>
            <person name="Waite D.W."/>
            <person name="Rinke C."/>
            <person name="Skarshewski A."/>
            <person name="Chaumeil P.A."/>
            <person name="Hugenholtz P."/>
        </authorList>
    </citation>
    <scope>NUCLEOTIDE SEQUENCE [LARGE SCALE GENOMIC DNA]</scope>
    <source>
        <strain evidence="3">UBA9152</strain>
    </source>
</reference>
<dbReference type="PANTHER" id="PTHR30231">
    <property type="entry name" value="DNA POLYMERASE III SUBUNIT EPSILON"/>
    <property type="match status" value="1"/>
</dbReference>
<organism evidence="3 4">
    <name type="scientific">Microbacterium ginsengisoli</name>
    <dbReference type="NCBI Taxonomy" id="400772"/>
    <lineage>
        <taxon>Bacteria</taxon>
        <taxon>Bacillati</taxon>
        <taxon>Actinomycetota</taxon>
        <taxon>Actinomycetes</taxon>
        <taxon>Micrococcales</taxon>
        <taxon>Microbacteriaceae</taxon>
        <taxon>Microbacterium</taxon>
    </lineage>
</organism>
<evidence type="ECO:0000259" key="2">
    <source>
        <dbReference type="SMART" id="SM00479"/>
    </source>
</evidence>
<dbReference type="Proteomes" id="UP000257479">
    <property type="component" value="Unassembled WGS sequence"/>
</dbReference>
<name>A0A3C1K9K6_9MICO</name>
<protein>
    <submittedName>
        <fullName evidence="3">DNA polymerase III</fullName>
    </submittedName>
</protein>
<feature type="region of interest" description="Disordered" evidence="1">
    <location>
        <begin position="191"/>
        <end position="212"/>
    </location>
</feature>
<dbReference type="SUPFAM" id="SSF53098">
    <property type="entry name" value="Ribonuclease H-like"/>
    <property type="match status" value="1"/>
</dbReference>
<accession>A0A3C1K9K6</accession>
<comment type="caution">
    <text evidence="3">The sequence shown here is derived from an EMBL/GenBank/DDBJ whole genome shotgun (WGS) entry which is preliminary data.</text>
</comment>
<dbReference type="GO" id="GO:0008408">
    <property type="term" value="F:3'-5' exonuclease activity"/>
    <property type="evidence" value="ECO:0007669"/>
    <property type="project" value="TreeGrafter"/>
</dbReference>
<gene>
    <name evidence="3" type="ORF">DCP95_02040</name>
</gene>
<feature type="domain" description="Exonuclease" evidence="2">
    <location>
        <begin position="17"/>
        <end position="189"/>
    </location>
</feature>